<comment type="similarity">
    <text evidence="2 13">Belongs to the cytochrome ubiquinol oxidase subunit 1 family.</text>
</comment>
<evidence type="ECO:0000256" key="12">
    <source>
        <dbReference type="ARBA" id="ARBA00023136"/>
    </source>
</evidence>
<feature type="transmembrane region" description="Helical" evidence="13">
    <location>
        <begin position="93"/>
        <end position="117"/>
    </location>
</feature>
<evidence type="ECO:0000256" key="7">
    <source>
        <dbReference type="ARBA" id="ARBA00022692"/>
    </source>
</evidence>
<feature type="transmembrane region" description="Helical" evidence="13">
    <location>
        <begin position="185"/>
        <end position="208"/>
    </location>
</feature>
<evidence type="ECO:0000256" key="2">
    <source>
        <dbReference type="ARBA" id="ARBA00009819"/>
    </source>
</evidence>
<dbReference type="RefSeq" id="WP_145647521.1">
    <property type="nucleotide sequence ID" value="NZ_VLLB01000001.1"/>
</dbReference>
<dbReference type="GO" id="GO:0005886">
    <property type="term" value="C:plasma membrane"/>
    <property type="evidence" value="ECO:0007669"/>
    <property type="project" value="UniProtKB-SubCell"/>
</dbReference>
<sequence>MDLDVVGLSRLQFALTALYHFLFVPLTLGLSMLLAIMETVYVMTGRTIWRQMTKFWGVLFGINFAIGVSTGLVMEFQFGMNWSYYSHYVGDVFGAPLALEGLMAFFLEATFVGLFFFGWDRLSKVAHCVVTWLVALGTNFSALWILIANGWMQNPVGASLNPQTMRMEVDDFYAVLTNPVAQAKFVHTVSAGYVVAALFVLGVSAWYLRKGRHTELAKRSLTVAASFGLAASLSVVVLGDESGYLSSEHQKMKLAAIEAMWHTEPAPAQFTAFGIPDQAARETHYAIHIPFVMGLIGTRSLDGQIPGIHELVELADVRIRQGLLSYDALEQIRALGGKGPVPNDLRARFEEHSDKLGYALLLKRYVDDPRRATDAQIAQAAGDTVPQVAPLFWSFRVMVGLGLYFIVLTATFFILSARRKLDAYPWLLTVAVLSIPLPWIAAEAGWIVAELGRQPWAIEGVLPTAVAVSNLGIQTVLTTLIGFVVLYTILIIVEMKLMLKAIRKGPEDEAASPQGAASPLIGATPALRTAPMITTE</sequence>
<keyword evidence="11 13" id="KW-0408">Iron</keyword>
<dbReference type="PANTHER" id="PTHR30365">
    <property type="entry name" value="CYTOCHROME D UBIQUINOL OXIDASE"/>
    <property type="match status" value="1"/>
</dbReference>
<keyword evidence="8 13" id="KW-0479">Metal-binding</keyword>
<dbReference type="EMBL" id="VLLB01000001">
    <property type="protein sequence ID" value="TWI69787.1"/>
    <property type="molecule type" value="Genomic_DNA"/>
</dbReference>
<feature type="transmembrane region" description="Helical" evidence="13">
    <location>
        <begin position="129"/>
        <end position="152"/>
    </location>
</feature>
<keyword evidence="4 13" id="KW-1003">Cell membrane</keyword>
<keyword evidence="12 13" id="KW-0472">Membrane</keyword>
<feature type="transmembrane region" description="Helical" evidence="13">
    <location>
        <begin position="220"/>
        <end position="239"/>
    </location>
</feature>
<feature type="transmembrane region" description="Helical" evidence="13">
    <location>
        <begin position="393"/>
        <end position="415"/>
    </location>
</feature>
<evidence type="ECO:0000256" key="8">
    <source>
        <dbReference type="ARBA" id="ARBA00022723"/>
    </source>
</evidence>
<evidence type="ECO:0000256" key="3">
    <source>
        <dbReference type="ARBA" id="ARBA00022448"/>
    </source>
</evidence>
<evidence type="ECO:0000256" key="4">
    <source>
        <dbReference type="ARBA" id="ARBA00022475"/>
    </source>
</evidence>
<keyword evidence="9 13" id="KW-0249">Electron transport</keyword>
<comment type="subcellular location">
    <subcellularLocation>
        <location evidence="1">Cell inner membrane</location>
        <topology evidence="1">Multi-pass membrane protein</topology>
    </subcellularLocation>
</comment>
<keyword evidence="5" id="KW-0997">Cell inner membrane</keyword>
<protein>
    <submittedName>
        <fullName evidence="14">Cytochrome d ubiquinol oxidase subunit I</fullName>
    </submittedName>
</protein>
<evidence type="ECO:0000313" key="15">
    <source>
        <dbReference type="Proteomes" id="UP000318431"/>
    </source>
</evidence>
<accession>A0A562RL59</accession>
<keyword evidence="15" id="KW-1185">Reference proteome</keyword>
<keyword evidence="3 13" id="KW-0813">Transport</keyword>
<feature type="transmembrane region" description="Helical" evidence="13">
    <location>
        <begin position="427"/>
        <end position="449"/>
    </location>
</feature>
<feature type="transmembrane region" description="Helical" evidence="13">
    <location>
        <begin position="471"/>
        <end position="493"/>
    </location>
</feature>
<keyword evidence="10 13" id="KW-1133">Transmembrane helix</keyword>
<dbReference type="Proteomes" id="UP000318431">
    <property type="component" value="Unassembled WGS sequence"/>
</dbReference>
<dbReference type="GO" id="GO:0016682">
    <property type="term" value="F:oxidoreductase activity, acting on diphenols and related substances as donors, oxygen as acceptor"/>
    <property type="evidence" value="ECO:0007669"/>
    <property type="project" value="TreeGrafter"/>
</dbReference>
<gene>
    <name evidence="14" type="ORF">IP91_00860</name>
</gene>
<dbReference type="OrthoDB" id="9807042at2"/>
<evidence type="ECO:0000256" key="1">
    <source>
        <dbReference type="ARBA" id="ARBA00004429"/>
    </source>
</evidence>
<evidence type="ECO:0000313" key="14">
    <source>
        <dbReference type="EMBL" id="TWI69787.1"/>
    </source>
</evidence>
<comment type="caution">
    <text evidence="14">The sequence shown here is derived from an EMBL/GenBank/DDBJ whole genome shotgun (WGS) entry which is preliminary data.</text>
</comment>
<dbReference type="GO" id="GO:0046872">
    <property type="term" value="F:metal ion binding"/>
    <property type="evidence" value="ECO:0007669"/>
    <property type="project" value="UniProtKB-UniRule"/>
</dbReference>
<evidence type="ECO:0000256" key="6">
    <source>
        <dbReference type="ARBA" id="ARBA00022617"/>
    </source>
</evidence>
<dbReference type="GO" id="GO:0020037">
    <property type="term" value="F:heme binding"/>
    <property type="evidence" value="ECO:0007669"/>
    <property type="project" value="TreeGrafter"/>
</dbReference>
<dbReference type="GO" id="GO:0019646">
    <property type="term" value="P:aerobic electron transport chain"/>
    <property type="evidence" value="ECO:0007669"/>
    <property type="project" value="InterPro"/>
</dbReference>
<dbReference type="GO" id="GO:0070069">
    <property type="term" value="C:cytochrome complex"/>
    <property type="evidence" value="ECO:0007669"/>
    <property type="project" value="UniProtKB-UniRule"/>
</dbReference>
<organism evidence="14 15">
    <name type="scientific">Pseudoduganella lurida</name>
    <dbReference type="NCBI Taxonomy" id="1036180"/>
    <lineage>
        <taxon>Bacteria</taxon>
        <taxon>Pseudomonadati</taxon>
        <taxon>Pseudomonadota</taxon>
        <taxon>Betaproteobacteria</taxon>
        <taxon>Burkholderiales</taxon>
        <taxon>Oxalobacteraceae</taxon>
        <taxon>Telluria group</taxon>
        <taxon>Pseudoduganella</taxon>
    </lineage>
</organism>
<name>A0A562RL59_9BURK</name>
<dbReference type="PANTHER" id="PTHR30365:SF0">
    <property type="entry name" value="CYTOCHROME BD-I UBIQUINOL OXIDASE SUBUNIT 1"/>
    <property type="match status" value="1"/>
</dbReference>
<dbReference type="PIRSF" id="PIRSF006446">
    <property type="entry name" value="Cyt_quinol_oxidase_1"/>
    <property type="match status" value="1"/>
</dbReference>
<evidence type="ECO:0000256" key="5">
    <source>
        <dbReference type="ARBA" id="ARBA00022519"/>
    </source>
</evidence>
<dbReference type="GO" id="GO:0009055">
    <property type="term" value="F:electron transfer activity"/>
    <property type="evidence" value="ECO:0007669"/>
    <property type="project" value="UniProtKB-UniRule"/>
</dbReference>
<feature type="transmembrane region" description="Helical" evidence="13">
    <location>
        <begin position="55"/>
        <end position="73"/>
    </location>
</feature>
<proteinExistence type="inferred from homology"/>
<dbReference type="Pfam" id="PF01654">
    <property type="entry name" value="Cyt_bd_oxida_I"/>
    <property type="match status" value="1"/>
</dbReference>
<evidence type="ECO:0000256" key="9">
    <source>
        <dbReference type="ARBA" id="ARBA00022982"/>
    </source>
</evidence>
<keyword evidence="7 13" id="KW-0812">Transmembrane</keyword>
<evidence type="ECO:0000256" key="13">
    <source>
        <dbReference type="PIRNR" id="PIRNR006446"/>
    </source>
</evidence>
<feature type="transmembrane region" description="Helical" evidence="13">
    <location>
        <begin position="20"/>
        <end position="43"/>
    </location>
</feature>
<evidence type="ECO:0000256" key="10">
    <source>
        <dbReference type="ARBA" id="ARBA00022989"/>
    </source>
</evidence>
<dbReference type="InterPro" id="IPR002585">
    <property type="entry name" value="Cyt-d_ubiquinol_oxidase_su_1"/>
</dbReference>
<keyword evidence="6 13" id="KW-0349">Heme</keyword>
<evidence type="ECO:0000256" key="11">
    <source>
        <dbReference type="ARBA" id="ARBA00023004"/>
    </source>
</evidence>
<reference evidence="14 15" key="1">
    <citation type="journal article" date="2015" name="Stand. Genomic Sci.">
        <title>Genomic Encyclopedia of Bacterial and Archaeal Type Strains, Phase III: the genomes of soil and plant-associated and newly described type strains.</title>
        <authorList>
            <person name="Whitman W.B."/>
            <person name="Woyke T."/>
            <person name="Klenk H.P."/>
            <person name="Zhou Y."/>
            <person name="Lilburn T.G."/>
            <person name="Beck B.J."/>
            <person name="De Vos P."/>
            <person name="Vandamme P."/>
            <person name="Eisen J.A."/>
            <person name="Garrity G."/>
            <person name="Hugenholtz P."/>
            <person name="Kyrpides N.C."/>
        </authorList>
    </citation>
    <scope>NUCLEOTIDE SEQUENCE [LARGE SCALE GENOMIC DNA]</scope>
    <source>
        <strain evidence="14 15">CGMCC 1.10822</strain>
    </source>
</reference>
<dbReference type="AlphaFoldDB" id="A0A562RL59"/>